<evidence type="ECO:0000256" key="1">
    <source>
        <dbReference type="SAM" id="SignalP"/>
    </source>
</evidence>
<evidence type="ECO:0000313" key="4">
    <source>
        <dbReference type="Proteomes" id="UP000076532"/>
    </source>
</evidence>
<evidence type="ECO:0000259" key="2">
    <source>
        <dbReference type="Pfam" id="PF13383"/>
    </source>
</evidence>
<dbReference type="InterPro" id="IPR025714">
    <property type="entry name" value="Methyltranfer_dom"/>
</dbReference>
<dbReference type="PANTHER" id="PTHR32026:SF10">
    <property type="entry name" value="METHYLTRANSFERASE-LIKE PROTEIN 24-RELATED"/>
    <property type="match status" value="1"/>
</dbReference>
<feature type="signal peptide" evidence="1">
    <location>
        <begin position="1"/>
        <end position="28"/>
    </location>
</feature>
<feature type="domain" description="Methyltransferase" evidence="2">
    <location>
        <begin position="96"/>
        <end position="236"/>
    </location>
</feature>
<keyword evidence="1" id="KW-0732">Signal</keyword>
<keyword evidence="4" id="KW-1185">Reference proteome</keyword>
<dbReference type="PANTHER" id="PTHR32026">
    <property type="entry name" value="METHYLTRANSFERASE-LIKE PROTEIN 24"/>
    <property type="match status" value="1"/>
</dbReference>
<sequence>MGFTSRHPRYTMALIVGLFVSVLVFANSDPPMHGHQRPYPPSFNKGRTSMEDQIHLSEEYYNLALGERQRMITKWGPSPSDIDPFPSSGEFYTLWDFFTAAFQCPHRMERLGNGGDGGKWVCGMERVQQKKDCVIYSVGINGESSFEAHLLERGSSCQVWGYDFSVKSFGPEIEKLPDLKRRSHFKSYALGGRDAPNESPPVYTLATLMAQNNHTFIDILKIDIEGAEFATLDSLMDAYPSAFNPQGARDAGITGGGLPFGQLQLEIHARDSEYASFPRFQEWWEKMERAGLRPFWTEPNLVYVNLVKGVKPTLAEYSFINIRGKHELVSDFYLH</sequence>
<dbReference type="AlphaFoldDB" id="A0A166WX46"/>
<dbReference type="Proteomes" id="UP000076532">
    <property type="component" value="Unassembled WGS sequence"/>
</dbReference>
<dbReference type="EMBL" id="KV417480">
    <property type="protein sequence ID" value="KZP34203.1"/>
    <property type="molecule type" value="Genomic_DNA"/>
</dbReference>
<dbReference type="Pfam" id="PF13383">
    <property type="entry name" value="Methyltransf_22"/>
    <property type="match status" value="1"/>
</dbReference>
<reference evidence="3 4" key="1">
    <citation type="journal article" date="2016" name="Mol. Biol. Evol.">
        <title>Comparative Genomics of Early-Diverging Mushroom-Forming Fungi Provides Insights into the Origins of Lignocellulose Decay Capabilities.</title>
        <authorList>
            <person name="Nagy L.G."/>
            <person name="Riley R."/>
            <person name="Tritt A."/>
            <person name="Adam C."/>
            <person name="Daum C."/>
            <person name="Floudas D."/>
            <person name="Sun H."/>
            <person name="Yadav J.S."/>
            <person name="Pangilinan J."/>
            <person name="Larsson K.H."/>
            <person name="Matsuura K."/>
            <person name="Barry K."/>
            <person name="Labutti K."/>
            <person name="Kuo R."/>
            <person name="Ohm R.A."/>
            <person name="Bhattacharya S.S."/>
            <person name="Shirouzu T."/>
            <person name="Yoshinaga Y."/>
            <person name="Martin F.M."/>
            <person name="Grigoriev I.V."/>
            <person name="Hibbett D.S."/>
        </authorList>
    </citation>
    <scope>NUCLEOTIDE SEQUENCE [LARGE SCALE GENOMIC DNA]</scope>
    <source>
        <strain evidence="3 4">CBS 109695</strain>
    </source>
</reference>
<name>A0A166WX46_9AGAM</name>
<dbReference type="STRING" id="436010.A0A166WX46"/>
<organism evidence="3 4">
    <name type="scientific">Athelia psychrophila</name>
    <dbReference type="NCBI Taxonomy" id="1759441"/>
    <lineage>
        <taxon>Eukaryota</taxon>
        <taxon>Fungi</taxon>
        <taxon>Dikarya</taxon>
        <taxon>Basidiomycota</taxon>
        <taxon>Agaricomycotina</taxon>
        <taxon>Agaricomycetes</taxon>
        <taxon>Agaricomycetidae</taxon>
        <taxon>Atheliales</taxon>
        <taxon>Atheliaceae</taxon>
        <taxon>Athelia</taxon>
    </lineage>
</organism>
<proteinExistence type="predicted"/>
<dbReference type="OrthoDB" id="10006218at2759"/>
<evidence type="ECO:0000313" key="3">
    <source>
        <dbReference type="EMBL" id="KZP34203.1"/>
    </source>
</evidence>
<gene>
    <name evidence="3" type="ORF">FIBSPDRAFT_719945</name>
</gene>
<protein>
    <recommendedName>
        <fullName evidence="2">Methyltransferase domain-containing protein</fullName>
    </recommendedName>
</protein>
<dbReference type="InterPro" id="IPR026913">
    <property type="entry name" value="METTL24"/>
</dbReference>
<accession>A0A166WX46</accession>
<feature type="chain" id="PRO_5007882023" description="Methyltransferase domain-containing protein" evidence="1">
    <location>
        <begin position="29"/>
        <end position="335"/>
    </location>
</feature>